<reference evidence="1" key="1">
    <citation type="submission" date="2015-12" db="EMBL/GenBank/DDBJ databases">
        <title>De novo transcriptome assembly of four potential Pierce s Disease insect vectors from Arizona vineyards.</title>
        <authorList>
            <person name="Tassone E.E."/>
        </authorList>
    </citation>
    <scope>NUCLEOTIDE SEQUENCE</scope>
</reference>
<dbReference type="AlphaFoldDB" id="A0A1B6CHG0"/>
<evidence type="ECO:0000313" key="1">
    <source>
        <dbReference type="EMBL" id="JAS12869.1"/>
    </source>
</evidence>
<feature type="non-terminal residue" evidence="1">
    <location>
        <position position="1"/>
    </location>
</feature>
<protein>
    <submittedName>
        <fullName evidence="1">Uncharacterized protein</fullName>
    </submittedName>
</protein>
<organism evidence="1">
    <name type="scientific">Clastoptera arizonana</name>
    <name type="common">Arizona spittle bug</name>
    <dbReference type="NCBI Taxonomy" id="38151"/>
    <lineage>
        <taxon>Eukaryota</taxon>
        <taxon>Metazoa</taxon>
        <taxon>Ecdysozoa</taxon>
        <taxon>Arthropoda</taxon>
        <taxon>Hexapoda</taxon>
        <taxon>Insecta</taxon>
        <taxon>Pterygota</taxon>
        <taxon>Neoptera</taxon>
        <taxon>Paraneoptera</taxon>
        <taxon>Hemiptera</taxon>
        <taxon>Auchenorrhyncha</taxon>
        <taxon>Cercopoidea</taxon>
        <taxon>Clastopteridae</taxon>
        <taxon>Clastoptera</taxon>
    </lineage>
</organism>
<sequence length="167" mass="17762">EKNFKPRMGAQSLCLAVFVFTATFSTLQSFSIKNVFDRSVEGVDINLNGGKSNVEVVDPEGAAEAEAAAQAAVNGDKGSATGKGEGVGIGTQDDGTNITAFAKTTQKVTKFNKFLDVGYEHASGGFIIDKPNTTSDEVKEEKRSKLTFTLHLPGNKKKEISTPVLPF</sequence>
<name>A0A1B6CHG0_9HEMI</name>
<accession>A0A1B6CHG0</accession>
<gene>
    <name evidence="1" type="ORF">g.8065</name>
</gene>
<proteinExistence type="predicted"/>
<dbReference type="EMBL" id="GEDC01024429">
    <property type="protein sequence ID" value="JAS12869.1"/>
    <property type="molecule type" value="Transcribed_RNA"/>
</dbReference>